<feature type="compositionally biased region" description="Polar residues" evidence="1">
    <location>
        <begin position="1842"/>
        <end position="1855"/>
    </location>
</feature>
<name>A0A9D2XX76_NOTFU</name>
<evidence type="ECO:0000313" key="3">
    <source>
        <dbReference type="EMBL" id="KAF7209960.1"/>
    </source>
</evidence>
<feature type="region of interest" description="Disordered" evidence="1">
    <location>
        <begin position="1531"/>
        <end position="1550"/>
    </location>
</feature>
<feature type="compositionally biased region" description="Low complexity" evidence="1">
    <location>
        <begin position="634"/>
        <end position="648"/>
    </location>
</feature>
<feature type="compositionally biased region" description="Low complexity" evidence="1">
    <location>
        <begin position="1761"/>
        <end position="1785"/>
    </location>
</feature>
<feature type="compositionally biased region" description="Low complexity" evidence="1">
    <location>
        <begin position="1301"/>
        <end position="1311"/>
    </location>
</feature>
<dbReference type="PANTHER" id="PTHR15690">
    <property type="entry name" value="NUCLEAR RECEPTOR COACTIVATOR 6"/>
    <property type="match status" value="1"/>
</dbReference>
<dbReference type="EMBL" id="JAAVVJ010000013">
    <property type="protein sequence ID" value="KAF7209960.1"/>
    <property type="molecule type" value="Genomic_DNA"/>
</dbReference>
<dbReference type="GO" id="GO:0045944">
    <property type="term" value="P:positive regulation of transcription by RNA polymerase II"/>
    <property type="evidence" value="ECO:0007669"/>
    <property type="project" value="TreeGrafter"/>
</dbReference>
<feature type="compositionally biased region" description="Polar residues" evidence="1">
    <location>
        <begin position="770"/>
        <end position="782"/>
    </location>
</feature>
<feature type="region of interest" description="Disordered" evidence="1">
    <location>
        <begin position="2248"/>
        <end position="2304"/>
    </location>
</feature>
<feature type="compositionally biased region" description="Low complexity" evidence="1">
    <location>
        <begin position="1414"/>
        <end position="1437"/>
    </location>
</feature>
<comment type="caution">
    <text evidence="3">The sequence shown here is derived from an EMBL/GenBank/DDBJ whole genome shotgun (WGS) entry which is preliminary data.</text>
</comment>
<feature type="compositionally biased region" description="Polar residues" evidence="1">
    <location>
        <begin position="1493"/>
        <end position="1508"/>
    </location>
</feature>
<feature type="region of interest" description="Disordered" evidence="1">
    <location>
        <begin position="925"/>
        <end position="1011"/>
    </location>
</feature>
<dbReference type="PANTHER" id="PTHR15690:SF0">
    <property type="entry name" value="NUCLEAR RECEPTOR COACTIVATOR 6"/>
    <property type="match status" value="1"/>
</dbReference>
<protein>
    <submittedName>
        <fullName evidence="3">Transcript variant X2</fullName>
    </submittedName>
</protein>
<organism evidence="3 4">
    <name type="scientific">Nothobranchius furzeri</name>
    <name type="common">Turquoise killifish</name>
    <dbReference type="NCBI Taxonomy" id="105023"/>
    <lineage>
        <taxon>Eukaryota</taxon>
        <taxon>Metazoa</taxon>
        <taxon>Chordata</taxon>
        <taxon>Craniata</taxon>
        <taxon>Vertebrata</taxon>
        <taxon>Euteleostomi</taxon>
        <taxon>Actinopterygii</taxon>
        <taxon>Neopterygii</taxon>
        <taxon>Teleostei</taxon>
        <taxon>Neoteleostei</taxon>
        <taxon>Acanthomorphata</taxon>
        <taxon>Ovalentaria</taxon>
        <taxon>Atherinomorphae</taxon>
        <taxon>Cyprinodontiformes</taxon>
        <taxon>Nothobranchiidae</taxon>
        <taxon>Nothobranchius</taxon>
    </lineage>
</organism>
<feature type="compositionally biased region" description="Polar residues" evidence="1">
    <location>
        <begin position="1961"/>
        <end position="1970"/>
    </location>
</feature>
<feature type="compositionally biased region" description="Low complexity" evidence="1">
    <location>
        <begin position="225"/>
        <end position="243"/>
    </location>
</feature>
<feature type="region of interest" description="Disordered" evidence="1">
    <location>
        <begin position="1558"/>
        <end position="1596"/>
    </location>
</feature>
<feature type="compositionally biased region" description="Polar residues" evidence="1">
    <location>
        <begin position="1666"/>
        <end position="1676"/>
    </location>
</feature>
<feature type="region of interest" description="Disordered" evidence="1">
    <location>
        <begin position="1045"/>
        <end position="1064"/>
    </location>
</feature>
<feature type="region of interest" description="Disordered" evidence="1">
    <location>
        <begin position="516"/>
        <end position="589"/>
    </location>
</feature>
<evidence type="ECO:0000256" key="1">
    <source>
        <dbReference type="SAM" id="MobiDB-lite"/>
    </source>
</evidence>
<evidence type="ECO:0000259" key="2">
    <source>
        <dbReference type="Pfam" id="PF13820"/>
    </source>
</evidence>
<feature type="compositionally biased region" description="Basic residues" evidence="1">
    <location>
        <begin position="942"/>
        <end position="954"/>
    </location>
</feature>
<feature type="compositionally biased region" description="Polar residues" evidence="1">
    <location>
        <begin position="566"/>
        <end position="581"/>
    </location>
</feature>
<accession>A0A9D2XX76</accession>
<dbReference type="InterPro" id="IPR032715">
    <property type="entry name" value="NCOA6_TRADD-N"/>
</dbReference>
<feature type="compositionally biased region" description="Polar residues" evidence="1">
    <location>
        <begin position="2282"/>
        <end position="2297"/>
    </location>
</feature>
<feature type="region of interest" description="Disordered" evidence="1">
    <location>
        <begin position="1224"/>
        <end position="1362"/>
    </location>
</feature>
<feature type="region of interest" description="Disordered" evidence="1">
    <location>
        <begin position="1757"/>
        <end position="1791"/>
    </location>
</feature>
<proteinExistence type="predicted"/>
<feature type="compositionally biased region" description="Polar residues" evidence="1">
    <location>
        <begin position="988"/>
        <end position="1005"/>
    </location>
</feature>
<dbReference type="GO" id="GO:0005667">
    <property type="term" value="C:transcription regulator complex"/>
    <property type="evidence" value="ECO:0007669"/>
    <property type="project" value="TreeGrafter"/>
</dbReference>
<feature type="region of interest" description="Disordered" evidence="1">
    <location>
        <begin position="817"/>
        <end position="898"/>
    </location>
</feature>
<feature type="region of interest" description="Disordered" evidence="1">
    <location>
        <begin position="694"/>
        <end position="719"/>
    </location>
</feature>
<feature type="compositionally biased region" description="Low complexity" evidence="1">
    <location>
        <begin position="475"/>
        <end position="488"/>
    </location>
</feature>
<dbReference type="InterPro" id="IPR026638">
    <property type="entry name" value="NCOA6"/>
</dbReference>
<reference evidence="3" key="1">
    <citation type="submission" date="2020-03" db="EMBL/GenBank/DDBJ databases">
        <title>Intra-Species Differences in Population Size shape Life History and Genome Evolution.</title>
        <authorList>
            <person name="Willemsen D."/>
            <person name="Cui R."/>
            <person name="Valenzano D.R."/>
        </authorList>
    </citation>
    <scope>NUCLEOTIDE SEQUENCE</scope>
    <source>
        <strain evidence="3">GRZ</strain>
        <tissue evidence="3">Whole</tissue>
    </source>
</reference>
<gene>
    <name evidence="3" type="primary">ncoa6</name>
    <name evidence="3" type="ORF">G4P62_014507</name>
</gene>
<dbReference type="Pfam" id="PF13820">
    <property type="entry name" value="NCOA6_TRADD-N"/>
    <property type="match status" value="1"/>
</dbReference>
<feature type="domain" description="Nuclear receptor coactivator 6 TRADD-N" evidence="2">
    <location>
        <begin position="50"/>
        <end position="188"/>
    </location>
</feature>
<feature type="compositionally biased region" description="Polar residues" evidence="1">
    <location>
        <begin position="1323"/>
        <end position="1337"/>
    </location>
</feature>
<feature type="region of interest" description="Disordered" evidence="1">
    <location>
        <begin position="756"/>
        <end position="784"/>
    </location>
</feature>
<feature type="compositionally biased region" description="Polar residues" evidence="1">
    <location>
        <begin position="1559"/>
        <end position="1591"/>
    </location>
</feature>
<feature type="region of interest" description="Disordered" evidence="1">
    <location>
        <begin position="225"/>
        <end position="261"/>
    </location>
</feature>
<feature type="region of interest" description="Disordered" evidence="1">
    <location>
        <begin position="2158"/>
        <end position="2187"/>
    </location>
</feature>
<feature type="compositionally biased region" description="Polar residues" evidence="1">
    <location>
        <begin position="1261"/>
        <end position="1300"/>
    </location>
</feature>
<feature type="compositionally biased region" description="Low complexity" evidence="1">
    <location>
        <begin position="276"/>
        <end position="297"/>
    </location>
</feature>
<feature type="compositionally biased region" description="Low complexity" evidence="1">
    <location>
        <begin position="1112"/>
        <end position="1147"/>
    </location>
</feature>
<feature type="compositionally biased region" description="Gly residues" evidence="1">
    <location>
        <begin position="928"/>
        <end position="937"/>
    </location>
</feature>
<feature type="compositionally biased region" description="Low complexity" evidence="1">
    <location>
        <begin position="1455"/>
        <end position="1479"/>
    </location>
</feature>
<feature type="compositionally biased region" description="Polar residues" evidence="1">
    <location>
        <begin position="1096"/>
        <end position="1111"/>
    </location>
</feature>
<feature type="region of interest" description="Disordered" evidence="1">
    <location>
        <begin position="1961"/>
        <end position="2059"/>
    </location>
</feature>
<evidence type="ECO:0000313" key="4">
    <source>
        <dbReference type="Proteomes" id="UP000822369"/>
    </source>
</evidence>
<feature type="region of interest" description="Disordered" evidence="1">
    <location>
        <begin position="1657"/>
        <end position="1678"/>
    </location>
</feature>
<feature type="region of interest" description="Disordered" evidence="1">
    <location>
        <begin position="1826"/>
        <end position="1855"/>
    </location>
</feature>
<feature type="compositionally biased region" description="Low complexity" evidence="1">
    <location>
        <begin position="420"/>
        <end position="445"/>
    </location>
</feature>
<sequence length="2304" mass="244571">MEPDGESDRDSGVGEDSGEDADSSEKCNVTEEVGPMEQEDTRENGEEDFTVFVAFQGNMDDENFTQKLETILNGIPDVLNLGPERLQPKHVEPWNSVRVTFNIPRDAAERLRLLAQNNQQQLRDLGILSVQIEGEGAINVAVGPNRGQEVRVNGPIGAPGQMRMDGGFPGQPGPGVVRMANPSMVPPGPGMVGQAMLPGSSGQLHPRMQRHPSQTDVMDPMMPVMSMQQQQQQQQQQQLQHQQVAPHGPGPGPMPSQAAQHMQVLQARRPLNPAALQQLQHHQQQQQAQQQAQLAQLGPRAPFNPSGPMPAPPSWNQLPSGVLQPPAAQGGPAWRKLPPQSQIVQRPPSLATVQTPNHPPPPYPFGSQQAGQLFNAIGQGQLQQQQQAGMGQFAAPQPKGQQPGPGGVTGPPRPPPPLPSTTGPQGNLTAKSPGSSSSPFQQGSPGTPPIMAQRPTTPQGFPQGVGSPGRAALSQQGNMQQGFMGMPQHGQPGAQVHTGMVKRPMGFPTPNFVQSQVSASTPGTPVGGAPQQLQSSQPMTHTGAQPSASTPISMQGPPHVQPNVMAVQSSMAGPSPVTTAGPSMGQQQPGLQPQMMGLQHQVQPVSSSPSQMVQGQGGGQTVLSRPISQGQRGGMTPPKQMMPQQGQGVMHGQGQMVGGQGHHAMLLQHQQQQQQQNSMMEQMVANQMQANKQAFGGKIPPGVMPGQMMRGPSPNVPANLAQFQGQVPQQMTPQQQQMAQLQQQQLQQQHQLQQQQQQQQLGQQPQQVPVSGNPNQPMNMHGQQMRLPAGHPLIQQQQLQQQQFQQQQQKQQQAMLQQQQQAAQQHSHVIGDPNSGAGELGVQQMVPDMQAQQQQQQQGMLGGPQHMQMGNGHFAGHGMNFNQQFPGQMPIGGPCGQPGGFPISKDVTLTSPLLVNLLQSDISASQFGPGGKQGAGGDNQAKPKKKKPARKKKPKESDGQQQIEGPGGLEGAAGMEDSEGPNLGGEQTLGSENSGQKLTDFTNRPTGFPGQAGEQRVLQQVPMQFIHQQQQQQQQQQQMQHMQQQHIQQQQMQHQQQQQIHHMQQQHIQQQQQQQQQQQLQQHQIQQQQHMMQVLHNAQGQQSMTGPPTSGQGQPQMHPHQLQQPQQQQPQQSHLQQQQQQQQQQMMMMLKIQQEQSKNRMPIPPGGQLPPRGMVNPSDMQRHPVSQQSNMPVMISLQGHGSVPPSPDKARGIPLMVNPQLAGAARRMSHPDVGQSTQGTGPEEGPAGAHSTQDRPGGSQEIGTQPGNGIQQAVSSQSSNTPMMKQGSGQTQMPQHTGASPQQQLPTQPQQGGHMPGLHFPNVPSTSQSSRPKTPNRASPRPYHHPLTPSNRPPSTEPSEINLSPERLNASIAGLFPPKINIPLPPRQPNLNKGFDQQGLNPTTLKAIGQAPPGLTLTSNNNGNAGGNNTNNQQASGAGVGVLGAKQEKQSGGQSKRASPSNSRRSSPASSRKSATPSPGRQKGAKMTINCPPHQQQLVNPQGQTMMLSPSSVPPSPVSMPSQVSGGMEMQQTQSPLHGIHSNPADGVRENQGMITPEQRLTPQPQSQLQQFRDLSTSRMTSHRLQTSQQPKPDVELQASAVDRGPTHQTSIQNTEVSPALREAPTSLNQLLDNTSVLNMALGPTLSNTVAIGKDASKSSLDQDRPVSSTSQSLPSVVTTATVNETEAKLRPAVPISTSSSTLYPLPVPSSHPLTNVNLSTTCVNLNPNLHSTPSPCSSVSTNTNATLGFNINTVSSGQNSSVSAISTSSSSNSSVNPISSALKPSPSPKPLTNVHPIIQIPASSSNLSPSQFRVLVTSNPITSATTSQVPTSMMGVPNKNIRPQDTRQQSSGTRPAQFITTTPVLINPIFQVTGSSVPPNTTVVSQSVTMMGAIQAPAANIQLSPAPTSTQPSGAIMTSAHSMKSAVGQVHIASSLSSSVPVGTLIASQQINQGNIKTENVGETSSQKSALAVCQPPSHPNPLSSSFQPPLTSPPPCSSPGTVNTIRKSPVSPSPTPHGKSKPVTSPVSGTSDSQQSSVERPLHGHTGALPPQVFIPPANPALQTEAQAPHTTAVGSNSSLTVVSSHTSSLVKLAGQASLCTPASVSSLPQAVSSQVPVVTVVGTTSGVSSSTFLTTVTPLQSPVPSVVPIVAAPGPAEGSKVSHPPAPSGVPPVQSDPPVVELSIPPVAAPSESCLTTPAPLQQEASQERGTTEKRTDSSLLFFHFYHRWAKKRKAPISLELRAAVEKPKGPSRRSSRADKEVEEEPVADSGIRKRSARPGSSTAVKETAASPTQAKRRKSK</sequence>
<feature type="compositionally biased region" description="Basic and acidic residues" evidence="1">
    <location>
        <begin position="1"/>
        <end position="12"/>
    </location>
</feature>
<dbReference type="Proteomes" id="UP000822369">
    <property type="component" value="Chromosome 13"/>
</dbReference>
<feature type="region of interest" description="Disordered" evidence="1">
    <location>
        <begin position="1"/>
        <end position="44"/>
    </location>
</feature>
<dbReference type="GO" id="GO:0035097">
    <property type="term" value="C:histone methyltransferase complex"/>
    <property type="evidence" value="ECO:0007669"/>
    <property type="project" value="TreeGrafter"/>
</dbReference>
<feature type="region of interest" description="Disordered" evidence="1">
    <location>
        <begin position="1088"/>
        <end position="1147"/>
    </location>
</feature>
<feature type="region of interest" description="Disordered" evidence="1">
    <location>
        <begin position="1379"/>
        <end position="1526"/>
    </location>
</feature>
<feature type="compositionally biased region" description="Low complexity" evidence="1">
    <location>
        <begin position="843"/>
        <end position="870"/>
    </location>
</feature>
<feature type="region of interest" description="Disordered" evidence="1">
    <location>
        <begin position="627"/>
        <end position="657"/>
    </location>
</feature>
<feature type="compositionally biased region" description="Polar residues" evidence="1">
    <location>
        <begin position="531"/>
        <end position="553"/>
    </location>
</feature>
<feature type="region of interest" description="Disordered" evidence="1">
    <location>
        <begin position="276"/>
        <end position="503"/>
    </location>
</feature>
<feature type="compositionally biased region" description="Low complexity" evidence="1">
    <location>
        <begin position="756"/>
        <end position="769"/>
    </location>
</feature>
<feature type="compositionally biased region" description="Low complexity" evidence="1">
    <location>
        <begin position="376"/>
        <end position="402"/>
    </location>
</feature>
<feature type="compositionally biased region" description="Polar residues" evidence="1">
    <location>
        <begin position="2024"/>
        <end position="2040"/>
    </location>
</feature>
<dbReference type="GO" id="GO:0003713">
    <property type="term" value="F:transcription coactivator activity"/>
    <property type="evidence" value="ECO:0007669"/>
    <property type="project" value="InterPro"/>
</dbReference>